<keyword evidence="1" id="KW-1133">Transmembrane helix</keyword>
<comment type="caution">
    <text evidence="2">The sequence shown here is derived from an EMBL/GenBank/DDBJ whole genome shotgun (WGS) entry which is preliminary data.</text>
</comment>
<reference evidence="2 3" key="1">
    <citation type="submission" date="2024-06" db="EMBL/GenBank/DDBJ databases">
        <authorList>
            <person name="Kaempfer P."/>
            <person name="Viver T."/>
        </authorList>
    </citation>
    <scope>NUCLEOTIDE SEQUENCE [LARGE SCALE GENOMIC DNA]</scope>
    <source>
        <strain evidence="2 3">ST-119</strain>
    </source>
</reference>
<dbReference type="Proteomes" id="UP001629156">
    <property type="component" value="Unassembled WGS sequence"/>
</dbReference>
<accession>A0ABW8YZ44</accession>
<feature type="transmembrane region" description="Helical" evidence="1">
    <location>
        <begin position="75"/>
        <end position="94"/>
    </location>
</feature>
<feature type="transmembrane region" description="Helical" evidence="1">
    <location>
        <begin position="12"/>
        <end position="29"/>
    </location>
</feature>
<sequence>MVKSITGIVVKLAIVTVIALAINYALYIFTPLQGIETAFTYSLWVLYAFFFFFSVGILATLLVVSQKNITQTGYLFLFLTVLKMAASYVLARPILAKTVDVKAEKLNFFFIFLLFLAIEAYYTARLLNKKQ</sequence>
<feature type="transmembrane region" description="Helical" evidence="1">
    <location>
        <begin position="41"/>
        <end position="63"/>
    </location>
</feature>
<keyword evidence="1" id="KW-0472">Membrane</keyword>
<keyword evidence="1" id="KW-0812">Transmembrane</keyword>
<keyword evidence="3" id="KW-1185">Reference proteome</keyword>
<protein>
    <recommendedName>
        <fullName evidence="4">ATP synthase protein I</fullName>
    </recommendedName>
</protein>
<organism evidence="2 3">
    <name type="scientific">Flavobacterium rhizosphaerae</name>
    <dbReference type="NCBI Taxonomy" id="3163298"/>
    <lineage>
        <taxon>Bacteria</taxon>
        <taxon>Pseudomonadati</taxon>
        <taxon>Bacteroidota</taxon>
        <taxon>Flavobacteriia</taxon>
        <taxon>Flavobacteriales</taxon>
        <taxon>Flavobacteriaceae</taxon>
        <taxon>Flavobacterium</taxon>
    </lineage>
</organism>
<gene>
    <name evidence="2" type="ORF">ABS766_12380</name>
</gene>
<name>A0ABW8YZ44_9FLAO</name>
<evidence type="ECO:0008006" key="4">
    <source>
        <dbReference type="Google" id="ProtNLM"/>
    </source>
</evidence>
<dbReference type="EMBL" id="JBELPZ010000013">
    <property type="protein sequence ID" value="MFL9845217.1"/>
    <property type="molecule type" value="Genomic_DNA"/>
</dbReference>
<evidence type="ECO:0000256" key="1">
    <source>
        <dbReference type="SAM" id="Phobius"/>
    </source>
</evidence>
<evidence type="ECO:0000313" key="3">
    <source>
        <dbReference type="Proteomes" id="UP001629156"/>
    </source>
</evidence>
<proteinExistence type="predicted"/>
<evidence type="ECO:0000313" key="2">
    <source>
        <dbReference type="EMBL" id="MFL9845217.1"/>
    </source>
</evidence>
<dbReference type="RefSeq" id="WP_408085491.1">
    <property type="nucleotide sequence ID" value="NZ_JBELPZ010000013.1"/>
</dbReference>
<feature type="transmembrane region" description="Helical" evidence="1">
    <location>
        <begin position="106"/>
        <end position="124"/>
    </location>
</feature>